<comment type="caution">
    <text evidence="1">The sequence shown here is derived from an EMBL/GenBank/DDBJ whole genome shotgun (WGS) entry which is preliminary data.</text>
</comment>
<protein>
    <submittedName>
        <fullName evidence="1">Uncharacterized protein</fullName>
    </submittedName>
</protein>
<name>A0ABP7ES95_9MICO</name>
<accession>A0ABP7ES95</accession>
<proteinExistence type="predicted"/>
<evidence type="ECO:0000313" key="2">
    <source>
        <dbReference type="Proteomes" id="UP001501468"/>
    </source>
</evidence>
<dbReference type="Proteomes" id="UP001501468">
    <property type="component" value="Unassembled WGS sequence"/>
</dbReference>
<sequence>MLTVRGRALRPTAMLPDRGWQSYEDALRRVGERRASAPGDDPLKAFLVRLGLLREDRQTLSEAGETYFNAKFIRGSHAEGDATLQDCVLNYPPATAVTQLLAGVRNADRARVETVLRSQGVWGVTDRTVGSLLTLMDRAHIVEYNPRTSSVRVLLSPVAAEVDTVPPSVYISPETPFGNKVWLRRVLAERTGHIDWLDKHFMPVAFEALWEAVDGAKVSRVRVLSLRLSDHDGKRPLKQYRDLRREFAGRSVDLSWRTIDSTKVRDTHDRWIIGADSARNVPNVNAIYTGQHSELHLSGRHEELQSLFDAYWLEATPFDPAEAAE</sequence>
<reference evidence="2" key="1">
    <citation type="journal article" date="2019" name="Int. J. Syst. Evol. Microbiol.">
        <title>The Global Catalogue of Microorganisms (GCM) 10K type strain sequencing project: providing services to taxonomists for standard genome sequencing and annotation.</title>
        <authorList>
            <consortium name="The Broad Institute Genomics Platform"/>
            <consortium name="The Broad Institute Genome Sequencing Center for Infectious Disease"/>
            <person name="Wu L."/>
            <person name="Ma J."/>
        </authorList>
    </citation>
    <scope>NUCLEOTIDE SEQUENCE [LARGE SCALE GENOMIC DNA]</scope>
    <source>
        <strain evidence="2">JCM 17125</strain>
    </source>
</reference>
<dbReference type="EMBL" id="BAABDC010000012">
    <property type="protein sequence ID" value="GAA3721216.1"/>
    <property type="molecule type" value="Genomic_DNA"/>
</dbReference>
<evidence type="ECO:0000313" key="1">
    <source>
        <dbReference type="EMBL" id="GAA3721216.1"/>
    </source>
</evidence>
<gene>
    <name evidence="1" type="ORF">GCM10022399_42020</name>
</gene>
<organism evidence="1 2">
    <name type="scientific">Terrabacter ginsenosidimutans</name>
    <dbReference type="NCBI Taxonomy" id="490575"/>
    <lineage>
        <taxon>Bacteria</taxon>
        <taxon>Bacillati</taxon>
        <taxon>Actinomycetota</taxon>
        <taxon>Actinomycetes</taxon>
        <taxon>Micrococcales</taxon>
        <taxon>Intrasporangiaceae</taxon>
        <taxon>Terrabacter</taxon>
    </lineage>
</organism>
<keyword evidence="2" id="KW-1185">Reference proteome</keyword>